<dbReference type="Gene3D" id="1.25.40.20">
    <property type="entry name" value="Ankyrin repeat-containing domain"/>
    <property type="match status" value="3"/>
</dbReference>
<keyword evidence="1" id="KW-0677">Repeat</keyword>
<gene>
    <name evidence="3" type="ORF">BCR33DRAFT_848052</name>
</gene>
<accession>A0A1Y2CP19</accession>
<dbReference type="InterPro" id="IPR036770">
    <property type="entry name" value="Ankyrin_rpt-contain_sf"/>
</dbReference>
<reference evidence="3 4" key="1">
    <citation type="submission" date="2016-07" db="EMBL/GenBank/DDBJ databases">
        <title>Pervasive Adenine N6-methylation of Active Genes in Fungi.</title>
        <authorList>
            <consortium name="DOE Joint Genome Institute"/>
            <person name="Mondo S.J."/>
            <person name="Dannebaum R.O."/>
            <person name="Kuo R.C."/>
            <person name="Labutti K."/>
            <person name="Haridas S."/>
            <person name="Kuo A."/>
            <person name="Salamov A."/>
            <person name="Ahrendt S.R."/>
            <person name="Lipzen A."/>
            <person name="Sullivan W."/>
            <person name="Andreopoulos W.B."/>
            <person name="Clum A."/>
            <person name="Lindquist E."/>
            <person name="Daum C."/>
            <person name="Ramamoorthy G.K."/>
            <person name="Gryganskyi A."/>
            <person name="Culley D."/>
            <person name="Magnuson J.K."/>
            <person name="James T.Y."/>
            <person name="O'Malley M.A."/>
            <person name="Stajich J.E."/>
            <person name="Spatafora J.W."/>
            <person name="Visel A."/>
            <person name="Grigoriev I.V."/>
        </authorList>
    </citation>
    <scope>NUCLEOTIDE SEQUENCE [LARGE SCALE GENOMIC DNA]</scope>
    <source>
        <strain evidence="3 4">JEL800</strain>
    </source>
</reference>
<organism evidence="3 4">
    <name type="scientific">Rhizoclosmatium globosum</name>
    <dbReference type="NCBI Taxonomy" id="329046"/>
    <lineage>
        <taxon>Eukaryota</taxon>
        <taxon>Fungi</taxon>
        <taxon>Fungi incertae sedis</taxon>
        <taxon>Chytridiomycota</taxon>
        <taxon>Chytridiomycota incertae sedis</taxon>
        <taxon>Chytridiomycetes</taxon>
        <taxon>Chytridiales</taxon>
        <taxon>Chytriomycetaceae</taxon>
        <taxon>Rhizoclosmatium</taxon>
    </lineage>
</organism>
<evidence type="ECO:0000256" key="2">
    <source>
        <dbReference type="ARBA" id="ARBA00023043"/>
    </source>
</evidence>
<proteinExistence type="predicted"/>
<evidence type="ECO:0000313" key="4">
    <source>
        <dbReference type="Proteomes" id="UP000193642"/>
    </source>
</evidence>
<evidence type="ECO:0000256" key="1">
    <source>
        <dbReference type="ARBA" id="ARBA00022737"/>
    </source>
</evidence>
<dbReference type="Pfam" id="PF12796">
    <property type="entry name" value="Ank_2"/>
    <property type="match status" value="2"/>
</dbReference>
<sequence length="539" mass="58847">MLGLPHELAGQIAQWLHPHEVVSIGSVAKGWLIQSTALRHSYSFAIANLDIFLTEDIGEELNWIRLGVQYMAGCVSLIGFSVQTERWFESSFLNSSGINDTGLFALSPELVTVIEEAVFLARNSPALVKPSVSNFDFTFNWACMNGSYRLAEVLASEAERMANTQSLLYQGLQLAASCGHASIVSMILSTARKSFIRLSLDEPLFQSCARNHESIVERLLTELDTQQLPTAISLNEMLTVSCKVGSSSQVQMLLSVGAFVAITPTISMGRVDILQLLIDYDPSAMSSVALLPAIEPNRIEMVKHILSLPITLSPKDVLNSFMLACELGHLELCTHLLLPSPTTTAATFPSLLSTDLTQAFLSACESNHPDIVELLLVRAQDSIDPTTENNRPIRYAASQGFTKVVRLLLDLSPDLIDPSALDDIAFRNACERGYLEIVERLLEDPVVDPAAGDNAGLRMACEYGHIGIVKILLQLGNDTGVDPGAQECYALRAAARNGHWDVVELLVNDGRCDLGVREGYVIRLMIDTGNASRFGFSHE</sequence>
<dbReference type="PANTHER" id="PTHR24198:SF165">
    <property type="entry name" value="ANKYRIN REPEAT-CONTAINING PROTEIN-RELATED"/>
    <property type="match status" value="1"/>
</dbReference>
<name>A0A1Y2CP19_9FUNG</name>
<evidence type="ECO:0000313" key="3">
    <source>
        <dbReference type="EMBL" id="ORY48696.1"/>
    </source>
</evidence>
<dbReference type="Proteomes" id="UP000193642">
    <property type="component" value="Unassembled WGS sequence"/>
</dbReference>
<dbReference type="EMBL" id="MCGO01000011">
    <property type="protein sequence ID" value="ORY48696.1"/>
    <property type="molecule type" value="Genomic_DNA"/>
</dbReference>
<keyword evidence="2" id="KW-0040">ANK repeat</keyword>
<dbReference type="InterPro" id="IPR002110">
    <property type="entry name" value="Ankyrin_rpt"/>
</dbReference>
<dbReference type="PANTHER" id="PTHR24198">
    <property type="entry name" value="ANKYRIN REPEAT AND PROTEIN KINASE DOMAIN-CONTAINING PROTEIN"/>
    <property type="match status" value="1"/>
</dbReference>
<protein>
    <submittedName>
        <fullName evidence="3">Ankyrin</fullName>
    </submittedName>
</protein>
<dbReference type="STRING" id="329046.A0A1Y2CP19"/>
<dbReference type="OrthoDB" id="76098at2759"/>
<comment type="caution">
    <text evidence="3">The sequence shown here is derived from an EMBL/GenBank/DDBJ whole genome shotgun (WGS) entry which is preliminary data.</text>
</comment>
<dbReference type="SUPFAM" id="SSF48403">
    <property type="entry name" value="Ankyrin repeat"/>
    <property type="match status" value="2"/>
</dbReference>
<dbReference type="SMART" id="SM00248">
    <property type="entry name" value="ANK"/>
    <property type="match status" value="9"/>
</dbReference>
<keyword evidence="4" id="KW-1185">Reference proteome</keyword>
<dbReference type="AlphaFoldDB" id="A0A1Y2CP19"/>